<dbReference type="Proteomes" id="UP000264062">
    <property type="component" value="Unassembled WGS sequence"/>
</dbReference>
<comment type="caution">
    <text evidence="1">The sequence shown here is derived from an EMBL/GenBank/DDBJ whole genome shotgun (WGS) entry which is preliminary data.</text>
</comment>
<dbReference type="EMBL" id="DMZY01000023">
    <property type="protein sequence ID" value="HAV91687.1"/>
    <property type="molecule type" value="Genomic_DNA"/>
</dbReference>
<gene>
    <name evidence="1" type="ORF">DCW38_00680</name>
</gene>
<proteinExistence type="predicted"/>
<name>A0A350H821_UNCW3</name>
<protein>
    <submittedName>
        <fullName evidence="1">Uncharacterized protein</fullName>
    </submittedName>
</protein>
<organism evidence="1 2">
    <name type="scientific">candidate division WOR-3 bacterium</name>
    <dbReference type="NCBI Taxonomy" id="2052148"/>
    <lineage>
        <taxon>Bacteria</taxon>
        <taxon>Bacteria division WOR-3</taxon>
    </lineage>
</organism>
<evidence type="ECO:0000313" key="2">
    <source>
        <dbReference type="Proteomes" id="UP000264062"/>
    </source>
</evidence>
<accession>A0A350H821</accession>
<dbReference type="AlphaFoldDB" id="A0A350H821"/>
<evidence type="ECO:0000313" key="1">
    <source>
        <dbReference type="EMBL" id="HAV91687.1"/>
    </source>
</evidence>
<reference evidence="1 2" key="1">
    <citation type="journal article" date="2018" name="Nat. Biotechnol.">
        <title>A standardized bacterial taxonomy based on genome phylogeny substantially revises the tree of life.</title>
        <authorList>
            <person name="Parks D.H."/>
            <person name="Chuvochina M."/>
            <person name="Waite D.W."/>
            <person name="Rinke C."/>
            <person name="Skarshewski A."/>
            <person name="Chaumeil P.A."/>
            <person name="Hugenholtz P."/>
        </authorList>
    </citation>
    <scope>NUCLEOTIDE SEQUENCE [LARGE SCALE GENOMIC DNA]</scope>
    <source>
        <strain evidence="1">UBA9956</strain>
    </source>
</reference>
<sequence>MKKLLVTTLLLVFAAVIVFAVPARPGFRVFEQPDGTKFIAQLKGDEHFHFAETEERFAIIRNSEGWWTYANKVDGILVPTMFIAGKDQCPFTKGLRPDADKVASLPGNEMKQINWSKMIDINDEYAKDGYADRKFLVILGCFDDSSFLGTVKPANWATQPWTLRSDFTSGANGGTAHDSLYWDSVFFSYSAGSFRTFFKEISFSRWQIDANCHVQGPVSVGAVSTANLYGEYGDGAELTFMQNIAKASAGRMELRGVLYSSYDGDGDGYVDHWLTVRCGGEQSATGSTKDM</sequence>